<sequence>MTAPVPRVLVIGLDPYRVPGPWDPKPVADAIEVGVARFAEHGVAVETCLFGLDGSDDLETVVSHTLRARPWECVVIGGGVRKSEDQLELFEQVVNLVRRHAPNAAIAFNSTPTDTFDAAARWIDIPGPAGSG</sequence>
<dbReference type="RefSeq" id="WP_086572040.1">
    <property type="nucleotide sequence ID" value="NZ_NGFP01000052.1"/>
</dbReference>
<gene>
    <name evidence="1" type="ORF">CA984_13970</name>
</gene>
<keyword evidence="2" id="KW-1185">Reference proteome</keyword>
<name>A0A243RP32_9ACTN</name>
<protein>
    <submittedName>
        <fullName evidence="1">Uncharacterized protein</fullName>
    </submittedName>
</protein>
<comment type="caution">
    <text evidence="1">The sequence shown here is derived from an EMBL/GenBank/DDBJ whole genome shotgun (WGS) entry which is preliminary data.</text>
</comment>
<dbReference type="AlphaFoldDB" id="A0A243RP32"/>
<evidence type="ECO:0000313" key="1">
    <source>
        <dbReference type="EMBL" id="OUC96748.1"/>
    </source>
</evidence>
<accession>A0A243RP32</accession>
<organism evidence="1 2">
    <name type="scientific">Streptosporangium minutum</name>
    <dbReference type="NCBI Taxonomy" id="569862"/>
    <lineage>
        <taxon>Bacteria</taxon>
        <taxon>Bacillati</taxon>
        <taxon>Actinomycetota</taxon>
        <taxon>Actinomycetes</taxon>
        <taxon>Streptosporangiales</taxon>
        <taxon>Streptosporangiaceae</taxon>
        <taxon>Streptosporangium</taxon>
    </lineage>
</organism>
<reference evidence="1 2" key="1">
    <citation type="submission" date="2017-05" db="EMBL/GenBank/DDBJ databases">
        <title>Biotechnological potential of actinobacteria isolated from South African environments.</title>
        <authorList>
            <person name="Le Roes-Hill M."/>
            <person name="Prins A."/>
            <person name="Durrell K.A."/>
        </authorList>
    </citation>
    <scope>NUCLEOTIDE SEQUENCE [LARGE SCALE GENOMIC DNA]</scope>
    <source>
        <strain evidence="1">M26</strain>
    </source>
</reference>
<evidence type="ECO:0000313" key="2">
    <source>
        <dbReference type="Proteomes" id="UP000194761"/>
    </source>
</evidence>
<proteinExistence type="predicted"/>
<dbReference type="EMBL" id="NGFP01000052">
    <property type="protein sequence ID" value="OUC96748.1"/>
    <property type="molecule type" value="Genomic_DNA"/>
</dbReference>
<dbReference type="Proteomes" id="UP000194761">
    <property type="component" value="Unassembled WGS sequence"/>
</dbReference>